<dbReference type="InterPro" id="IPR005807">
    <property type="entry name" value="SecE_bac"/>
</dbReference>
<dbReference type="InterPro" id="IPR001901">
    <property type="entry name" value="Translocase_SecE/Sec61-g"/>
</dbReference>
<evidence type="ECO:0000256" key="1">
    <source>
        <dbReference type="ARBA" id="ARBA00004370"/>
    </source>
</evidence>
<protein>
    <submittedName>
        <fullName evidence="10">Protein translocase subunit SecE</fullName>
    </submittedName>
</protein>
<dbReference type="GO" id="GO:0009306">
    <property type="term" value="P:protein secretion"/>
    <property type="evidence" value="ECO:0007669"/>
    <property type="project" value="InterPro"/>
</dbReference>
<comment type="subcellular location">
    <subcellularLocation>
        <location evidence="1">Membrane</location>
    </subcellularLocation>
</comment>
<dbReference type="Pfam" id="PF00584">
    <property type="entry name" value="SecE"/>
    <property type="match status" value="1"/>
</dbReference>
<dbReference type="GO" id="GO:0005886">
    <property type="term" value="C:plasma membrane"/>
    <property type="evidence" value="ECO:0007669"/>
    <property type="project" value="TreeGrafter"/>
</dbReference>
<dbReference type="Gene3D" id="1.20.5.1030">
    <property type="entry name" value="Preprotein translocase secy subunit"/>
    <property type="match status" value="1"/>
</dbReference>
<feature type="transmembrane region" description="Helical" evidence="9">
    <location>
        <begin position="7"/>
        <end position="24"/>
    </location>
</feature>
<dbReference type="AlphaFoldDB" id="A0A645HB57"/>
<accession>A0A645HB57</accession>
<gene>
    <name evidence="10" type="primary">secE_38</name>
    <name evidence="10" type="ORF">SDC9_180820</name>
</gene>
<dbReference type="InterPro" id="IPR038379">
    <property type="entry name" value="SecE_sf"/>
</dbReference>
<keyword evidence="8 9" id="KW-0472">Membrane</keyword>
<feature type="transmembrane region" description="Helical" evidence="9">
    <location>
        <begin position="30"/>
        <end position="48"/>
    </location>
</feature>
<keyword evidence="6 9" id="KW-1133">Transmembrane helix</keyword>
<keyword evidence="4 9" id="KW-0812">Transmembrane</keyword>
<evidence type="ECO:0000313" key="10">
    <source>
        <dbReference type="EMBL" id="MPN33334.1"/>
    </source>
</evidence>
<evidence type="ECO:0000256" key="4">
    <source>
        <dbReference type="ARBA" id="ARBA00022692"/>
    </source>
</evidence>
<dbReference type="GO" id="GO:0008320">
    <property type="term" value="F:protein transmembrane transporter activity"/>
    <property type="evidence" value="ECO:0007669"/>
    <property type="project" value="InterPro"/>
</dbReference>
<dbReference type="NCBIfam" id="TIGR00964">
    <property type="entry name" value="secE_bact"/>
    <property type="match status" value="1"/>
</dbReference>
<dbReference type="GO" id="GO:0043952">
    <property type="term" value="P:protein transport by the Sec complex"/>
    <property type="evidence" value="ECO:0007669"/>
    <property type="project" value="TreeGrafter"/>
</dbReference>
<dbReference type="EMBL" id="VSSQ01085784">
    <property type="protein sequence ID" value="MPN33334.1"/>
    <property type="molecule type" value="Genomic_DNA"/>
</dbReference>
<comment type="caution">
    <text evidence="10">The sequence shown here is derived from an EMBL/GenBank/DDBJ whole genome shotgun (WGS) entry which is preliminary data.</text>
</comment>
<feature type="transmembrane region" description="Helical" evidence="9">
    <location>
        <begin position="78"/>
        <end position="98"/>
    </location>
</feature>
<keyword evidence="3" id="KW-1003">Cell membrane</keyword>
<keyword evidence="7" id="KW-0811">Translocation</keyword>
<evidence type="ECO:0000256" key="6">
    <source>
        <dbReference type="ARBA" id="ARBA00022989"/>
    </source>
</evidence>
<name>A0A645HB57_9ZZZZ</name>
<dbReference type="HAMAP" id="MF_00422">
    <property type="entry name" value="SecE"/>
    <property type="match status" value="1"/>
</dbReference>
<evidence type="ECO:0000256" key="2">
    <source>
        <dbReference type="ARBA" id="ARBA00022448"/>
    </source>
</evidence>
<evidence type="ECO:0000256" key="5">
    <source>
        <dbReference type="ARBA" id="ARBA00022927"/>
    </source>
</evidence>
<dbReference type="PRINTS" id="PR01650">
    <property type="entry name" value="SECETRNLCASE"/>
</dbReference>
<dbReference type="PANTHER" id="PTHR33910">
    <property type="entry name" value="PROTEIN TRANSLOCASE SUBUNIT SECE"/>
    <property type="match status" value="1"/>
</dbReference>
<evidence type="ECO:0000256" key="9">
    <source>
        <dbReference type="SAM" id="Phobius"/>
    </source>
</evidence>
<evidence type="ECO:0000256" key="7">
    <source>
        <dbReference type="ARBA" id="ARBA00023010"/>
    </source>
</evidence>
<proteinExistence type="inferred from homology"/>
<keyword evidence="5" id="KW-0653">Protein transport</keyword>
<reference evidence="10" key="1">
    <citation type="submission" date="2019-08" db="EMBL/GenBank/DDBJ databases">
        <authorList>
            <person name="Kucharzyk K."/>
            <person name="Murdoch R.W."/>
            <person name="Higgins S."/>
            <person name="Loffler F."/>
        </authorList>
    </citation>
    <scope>NUCLEOTIDE SEQUENCE</scope>
</reference>
<keyword evidence="2" id="KW-0813">Transport</keyword>
<evidence type="ECO:0000256" key="3">
    <source>
        <dbReference type="ARBA" id="ARBA00022475"/>
    </source>
</evidence>
<dbReference type="PANTHER" id="PTHR33910:SF1">
    <property type="entry name" value="PROTEIN TRANSLOCASE SUBUNIT SECE"/>
    <property type="match status" value="1"/>
</dbReference>
<dbReference type="NCBIfam" id="NF004371">
    <property type="entry name" value="PRK05740.1-1"/>
    <property type="match status" value="1"/>
</dbReference>
<dbReference type="GO" id="GO:0006886">
    <property type="term" value="P:intracellular protein transport"/>
    <property type="evidence" value="ECO:0007669"/>
    <property type="project" value="InterPro"/>
</dbReference>
<organism evidence="10">
    <name type="scientific">bioreactor metagenome</name>
    <dbReference type="NCBI Taxonomy" id="1076179"/>
    <lineage>
        <taxon>unclassified sequences</taxon>
        <taxon>metagenomes</taxon>
        <taxon>ecological metagenomes</taxon>
    </lineage>
</organism>
<sequence length="117" mass="12891">MADKIKFSLALVLLAAGVAGFYLLSEQAMILRVLAVLAGVAVAAAVAWKTAQGQRFFAFANESVVEARKVVWPTRKETMQATAMVFAFVVVMALFLYLTDKSLEWVLYDLVLGWKKS</sequence>
<dbReference type="GO" id="GO:0006605">
    <property type="term" value="P:protein targeting"/>
    <property type="evidence" value="ECO:0007669"/>
    <property type="project" value="InterPro"/>
</dbReference>
<evidence type="ECO:0000256" key="8">
    <source>
        <dbReference type="ARBA" id="ARBA00023136"/>
    </source>
</evidence>